<keyword evidence="2" id="KW-1185">Reference proteome</keyword>
<accession>A0ABQ9U2W8</accession>
<reference evidence="1 2" key="1">
    <citation type="submission" date="2023-05" db="EMBL/GenBank/DDBJ databases">
        <title>B98-5 Cell Line De Novo Hybrid Assembly: An Optical Mapping Approach.</title>
        <authorList>
            <person name="Kananen K."/>
            <person name="Auerbach J.A."/>
            <person name="Kautto E."/>
            <person name="Blachly J.S."/>
        </authorList>
    </citation>
    <scope>NUCLEOTIDE SEQUENCE [LARGE SCALE GENOMIC DNA]</scope>
    <source>
        <strain evidence="1">B95-8</strain>
        <tissue evidence="1">Cell line</tissue>
    </source>
</reference>
<dbReference type="PANTHER" id="PTHR23093">
    <property type="entry name" value="SIMILAR TO CHROMOSOME 3 OPEN READING FRAME 20"/>
    <property type="match status" value="1"/>
</dbReference>
<evidence type="ECO:0000313" key="2">
    <source>
        <dbReference type="Proteomes" id="UP001266305"/>
    </source>
</evidence>
<evidence type="ECO:0000313" key="1">
    <source>
        <dbReference type="EMBL" id="KAK2091394.1"/>
    </source>
</evidence>
<proteinExistence type="predicted"/>
<organism evidence="1 2">
    <name type="scientific">Saguinus oedipus</name>
    <name type="common">Cotton-top tamarin</name>
    <name type="synonym">Oedipomidas oedipus</name>
    <dbReference type="NCBI Taxonomy" id="9490"/>
    <lineage>
        <taxon>Eukaryota</taxon>
        <taxon>Metazoa</taxon>
        <taxon>Chordata</taxon>
        <taxon>Craniata</taxon>
        <taxon>Vertebrata</taxon>
        <taxon>Euteleostomi</taxon>
        <taxon>Mammalia</taxon>
        <taxon>Eutheria</taxon>
        <taxon>Euarchontoglires</taxon>
        <taxon>Primates</taxon>
        <taxon>Haplorrhini</taxon>
        <taxon>Platyrrhini</taxon>
        <taxon>Cebidae</taxon>
        <taxon>Callitrichinae</taxon>
        <taxon>Saguinus</taxon>
    </lineage>
</organism>
<name>A0ABQ9U2W8_SAGOE</name>
<dbReference type="PANTHER" id="PTHR23093:SF20">
    <property type="entry name" value="SIMILAR TO CHROMOSOME 3 OPEN READING FRAME 20"/>
    <property type="match status" value="1"/>
</dbReference>
<protein>
    <submittedName>
        <fullName evidence="1">Uncharacterized protein</fullName>
    </submittedName>
</protein>
<dbReference type="EMBL" id="JASSZA010000016">
    <property type="protein sequence ID" value="KAK2091394.1"/>
    <property type="molecule type" value="Genomic_DNA"/>
</dbReference>
<comment type="caution">
    <text evidence="1">The sequence shown here is derived from an EMBL/GenBank/DDBJ whole genome shotgun (WGS) entry which is preliminary data.</text>
</comment>
<gene>
    <name evidence="1" type="ORF">P7K49_030678</name>
</gene>
<dbReference type="Proteomes" id="UP001266305">
    <property type="component" value="Unassembled WGS sequence"/>
</dbReference>
<sequence length="141" mass="15793">MLMFPDILKDISGRRKAREGRSPTRWAASPLDCPLVLRKLIHKEDAHGFCKCLVKAPRVSDVELERFLLVPRDPSQVLVFGIISSQNYTSTAQLQWLLDTLYSHEQRGRASPCIQVGLGSARRPWRPGVGVPGQSEKTPTC</sequence>